<evidence type="ECO:0000313" key="3">
    <source>
        <dbReference type="Proteomes" id="UP001233999"/>
    </source>
</evidence>
<dbReference type="EMBL" id="JASPKZ010009348">
    <property type="protein sequence ID" value="KAJ9577745.1"/>
    <property type="molecule type" value="Genomic_DNA"/>
</dbReference>
<accession>A0AAD7ZBP1</accession>
<name>A0AAD7ZBP1_DIPPU</name>
<dbReference type="AlphaFoldDB" id="A0AAD7ZBP1"/>
<reference evidence="2" key="2">
    <citation type="submission" date="2023-05" db="EMBL/GenBank/DDBJ databases">
        <authorList>
            <person name="Fouks B."/>
        </authorList>
    </citation>
    <scope>NUCLEOTIDE SEQUENCE</scope>
    <source>
        <strain evidence="2">Stay&amp;Tobe</strain>
        <tissue evidence="2">Testes</tissue>
    </source>
</reference>
<evidence type="ECO:0000256" key="1">
    <source>
        <dbReference type="SAM" id="MobiDB-lite"/>
    </source>
</evidence>
<organism evidence="2 3">
    <name type="scientific">Diploptera punctata</name>
    <name type="common">Pacific beetle cockroach</name>
    <dbReference type="NCBI Taxonomy" id="6984"/>
    <lineage>
        <taxon>Eukaryota</taxon>
        <taxon>Metazoa</taxon>
        <taxon>Ecdysozoa</taxon>
        <taxon>Arthropoda</taxon>
        <taxon>Hexapoda</taxon>
        <taxon>Insecta</taxon>
        <taxon>Pterygota</taxon>
        <taxon>Neoptera</taxon>
        <taxon>Polyneoptera</taxon>
        <taxon>Dictyoptera</taxon>
        <taxon>Blattodea</taxon>
        <taxon>Blaberoidea</taxon>
        <taxon>Blaberidae</taxon>
        <taxon>Diplopterinae</taxon>
        <taxon>Diploptera</taxon>
    </lineage>
</organism>
<protein>
    <submittedName>
        <fullName evidence="2">Uncharacterized protein</fullName>
    </submittedName>
</protein>
<dbReference type="Proteomes" id="UP001233999">
    <property type="component" value="Unassembled WGS sequence"/>
</dbReference>
<gene>
    <name evidence="2" type="ORF">L9F63_005665</name>
</gene>
<evidence type="ECO:0000313" key="2">
    <source>
        <dbReference type="EMBL" id="KAJ9577745.1"/>
    </source>
</evidence>
<feature type="region of interest" description="Disordered" evidence="1">
    <location>
        <begin position="69"/>
        <end position="95"/>
    </location>
</feature>
<comment type="caution">
    <text evidence="2">The sequence shown here is derived from an EMBL/GenBank/DDBJ whole genome shotgun (WGS) entry which is preliminary data.</text>
</comment>
<reference evidence="2" key="1">
    <citation type="journal article" date="2023" name="IScience">
        <title>Live-bearing cockroach genome reveals convergent evolutionary mechanisms linked to viviparity in insects and beyond.</title>
        <authorList>
            <person name="Fouks B."/>
            <person name="Harrison M.C."/>
            <person name="Mikhailova A.A."/>
            <person name="Marchal E."/>
            <person name="English S."/>
            <person name="Carruthers M."/>
            <person name="Jennings E.C."/>
            <person name="Chiamaka E.L."/>
            <person name="Frigard R.A."/>
            <person name="Pippel M."/>
            <person name="Attardo G.M."/>
            <person name="Benoit J.B."/>
            <person name="Bornberg-Bauer E."/>
            <person name="Tobe S.S."/>
        </authorList>
    </citation>
    <scope>NUCLEOTIDE SEQUENCE</scope>
    <source>
        <strain evidence="2">Stay&amp;Tobe</strain>
    </source>
</reference>
<sequence>MELKLCVPSKSNMNCEPVSSDMELMELTLGVPSTSVAELTSTRKFKIAHRKNIYSSDKKCEFVDKLGCSSTSSSGEFVVPVQRSDAKSKKKPQKVLEKKQLPSLVCTGLQRQ</sequence>
<proteinExistence type="predicted"/>
<keyword evidence="3" id="KW-1185">Reference proteome</keyword>